<evidence type="ECO:0000313" key="2">
    <source>
        <dbReference type="EMBL" id="PRP69072.1"/>
    </source>
</evidence>
<feature type="region of interest" description="Disordered" evidence="1">
    <location>
        <begin position="102"/>
        <end position="139"/>
    </location>
</feature>
<dbReference type="InterPro" id="IPR029058">
    <property type="entry name" value="AB_hydrolase_fold"/>
</dbReference>
<name>A0A2S9X026_9NEIS</name>
<dbReference type="EMBL" id="MTBD01000035">
    <property type="protein sequence ID" value="PRP69072.1"/>
    <property type="molecule type" value="Genomic_DNA"/>
</dbReference>
<accession>A0A2S9X026</accession>
<evidence type="ECO:0000313" key="3">
    <source>
        <dbReference type="Proteomes" id="UP000239469"/>
    </source>
</evidence>
<dbReference type="AlphaFoldDB" id="A0A2S9X026"/>
<evidence type="ECO:0000256" key="1">
    <source>
        <dbReference type="SAM" id="MobiDB-lite"/>
    </source>
</evidence>
<sequence length="564" mass="61881">MAIQQPINGKIGKNGVRHSEGSLSPNVADTQQNHYLAPDRVIPVIFIPGIMGSNLRMTAERQQRLKSSNNVAWSPDRKEDSLLQAADSPRARQLRLDPGATVVDLYDPKSNPTGDPKETAAQRHSNAVPAPGSHLSQEEARQRGWGEVYFASYGELLNRLEMQLNRMFANGKLQPEWKGIVGVDPKSWQAASSLPPLTEADLKQASNGCWFPVHAFGYNWLQSNADSARALAKRINDLMAEYKKHSRCEKVIIVTHSMGGLVGRALAHPTYGNLQDKILGVVHGVMPAIGAAAAYRRMLAGFESAGFSFSKLKEGAEGYVANLIVGNTGPEVMPVLGNAPGGLQLLPSIGYGANWLKITDERGSILKQLPSADPYAEIYSRSDVWWGLLRPRWINPADIRTAGVENTRKLLMKARGFHQDLAGYYHPCSYAHYGCDNNRKAFQNVVWKLKGNIKPEQVDSLAVTLEDGKGKIHFRGPGTDLSQARAAIPIQAFAYEATIQPPAEAGDQTVPMLSADDQSRSGKFKGIFRQTGYEHQASYKDARAVASTLYSIIQIAKQMKWESA</sequence>
<dbReference type="SUPFAM" id="SSF53474">
    <property type="entry name" value="alpha/beta-Hydrolases"/>
    <property type="match status" value="1"/>
</dbReference>
<dbReference type="RefSeq" id="WP_106077824.1">
    <property type="nucleotide sequence ID" value="NZ_MTBD01000035.1"/>
</dbReference>
<proteinExistence type="predicted"/>
<evidence type="ECO:0008006" key="4">
    <source>
        <dbReference type="Google" id="ProtNLM"/>
    </source>
</evidence>
<organism evidence="2 3">
    <name type="scientific">Chromobacterium amazonense</name>
    <dbReference type="NCBI Taxonomy" id="1382803"/>
    <lineage>
        <taxon>Bacteria</taxon>
        <taxon>Pseudomonadati</taxon>
        <taxon>Pseudomonadota</taxon>
        <taxon>Betaproteobacteria</taxon>
        <taxon>Neisseriales</taxon>
        <taxon>Chromobacteriaceae</taxon>
        <taxon>Chromobacterium</taxon>
    </lineage>
</organism>
<dbReference type="Proteomes" id="UP000239469">
    <property type="component" value="Unassembled WGS sequence"/>
</dbReference>
<feature type="region of interest" description="Disordered" evidence="1">
    <location>
        <begin position="1"/>
        <end position="27"/>
    </location>
</feature>
<dbReference type="OrthoDB" id="9814331at2"/>
<comment type="caution">
    <text evidence="2">The sequence shown here is derived from an EMBL/GenBank/DDBJ whole genome shotgun (WGS) entry which is preliminary data.</text>
</comment>
<reference evidence="2 3" key="1">
    <citation type="submission" date="2017-01" db="EMBL/GenBank/DDBJ databases">
        <title>New insights into the genetic diversity of Chromobacterium isolated from tropical freshwater lake.</title>
        <authorList>
            <person name="Santos A.B."/>
            <person name="Nascimento A.M."/>
            <person name="Da Silva P.C."/>
        </authorList>
    </citation>
    <scope>NUCLEOTIDE SEQUENCE [LARGE SCALE GENOMIC DNA]</scope>
    <source>
        <strain evidence="2 3">56AF</strain>
    </source>
</reference>
<gene>
    <name evidence="2" type="ORF">BUE93_18625</name>
</gene>
<protein>
    <recommendedName>
        <fullName evidence="4">Alpha/beta hydrolase</fullName>
    </recommendedName>
</protein>
<dbReference type="Gene3D" id="3.40.50.1820">
    <property type="entry name" value="alpha/beta hydrolase"/>
    <property type="match status" value="1"/>
</dbReference>